<feature type="region of interest" description="Disordered" evidence="1">
    <location>
        <begin position="251"/>
        <end position="279"/>
    </location>
</feature>
<dbReference type="EMBL" id="JABSNM010000016">
    <property type="protein sequence ID" value="NRT57564.1"/>
    <property type="molecule type" value="Genomic_DNA"/>
</dbReference>
<name>A0ABX2G835_9BURK</name>
<gene>
    <name evidence="2" type="ORF">HNQ01_003320</name>
</gene>
<evidence type="ECO:0008006" key="4">
    <source>
        <dbReference type="Google" id="ProtNLM"/>
    </source>
</evidence>
<reference evidence="2 3" key="1">
    <citation type="submission" date="2020-05" db="EMBL/GenBank/DDBJ databases">
        <title>Genomic Encyclopedia of Type Strains, Phase IV (KMG-V): Genome sequencing to study the core and pangenomes of soil and plant-associated prokaryotes.</title>
        <authorList>
            <person name="Whitman W."/>
        </authorList>
    </citation>
    <scope>NUCLEOTIDE SEQUENCE [LARGE SCALE GENOMIC DNA]</scope>
    <source>
        <strain evidence="2 3">C29</strain>
    </source>
</reference>
<dbReference type="RefSeq" id="WP_173806526.1">
    <property type="nucleotide sequence ID" value="NZ_JABSNM010000016.1"/>
</dbReference>
<dbReference type="Proteomes" id="UP001516061">
    <property type="component" value="Unassembled WGS sequence"/>
</dbReference>
<evidence type="ECO:0000256" key="1">
    <source>
        <dbReference type="SAM" id="MobiDB-lite"/>
    </source>
</evidence>
<comment type="caution">
    <text evidence="2">The sequence shown here is derived from an EMBL/GenBank/DDBJ whole genome shotgun (WGS) entry which is preliminary data.</text>
</comment>
<evidence type="ECO:0000313" key="3">
    <source>
        <dbReference type="Proteomes" id="UP001516061"/>
    </source>
</evidence>
<organism evidence="2 3">
    <name type="scientific">Sphaerotilus uruguayifluvii</name>
    <dbReference type="NCBI Taxonomy" id="2735897"/>
    <lineage>
        <taxon>Bacteria</taxon>
        <taxon>Pseudomonadati</taxon>
        <taxon>Pseudomonadota</taxon>
        <taxon>Betaproteobacteria</taxon>
        <taxon>Burkholderiales</taxon>
        <taxon>Sphaerotilaceae</taxon>
        <taxon>Sphaerotilus</taxon>
    </lineage>
</organism>
<evidence type="ECO:0000313" key="2">
    <source>
        <dbReference type="EMBL" id="NRT57564.1"/>
    </source>
</evidence>
<sequence length="293" mass="32648">MRGRRRTGRRPGAGLLAIGMAAMLAGCTTLKQRCEETRWEQTGRQDGAGGQFVPGSLLARCEAEGVMPDRAAYERGRLAGLKQWCGRDWAVQGREDGGRGVAPQDIAYAQSRCASIGVAVDSPTYLVNYRHSAENYCATLDWRALGRRQFESGAPVDAQAGSPPACLSVGMPPDDYQFHAGYDAARRDRLDRQCTSRAQFEAGRQGRGYDRFCDEVPFARRAHDAGREQAQIDRDLRSLEAERSHLVSTGAPLRHIRPAPPLAEPQRNEELDRLNRRIRELTQRRDDLSRALR</sequence>
<feature type="compositionally biased region" description="Basic and acidic residues" evidence="1">
    <location>
        <begin position="266"/>
        <end position="279"/>
    </location>
</feature>
<dbReference type="PROSITE" id="PS51257">
    <property type="entry name" value="PROKAR_LIPOPROTEIN"/>
    <property type="match status" value="1"/>
</dbReference>
<dbReference type="InterPro" id="IPR021242">
    <property type="entry name" value="DUF2799"/>
</dbReference>
<proteinExistence type="predicted"/>
<dbReference type="Pfam" id="PF10973">
    <property type="entry name" value="DUF2799"/>
    <property type="match status" value="1"/>
</dbReference>
<accession>A0ABX2G835</accession>
<protein>
    <recommendedName>
        <fullName evidence="4">DUF2799 domain-containing protein</fullName>
    </recommendedName>
</protein>
<keyword evidence="3" id="KW-1185">Reference proteome</keyword>